<keyword evidence="3" id="KW-1185">Reference proteome</keyword>
<accession>A0ABT5LRZ5</accession>
<evidence type="ECO:0000313" key="3">
    <source>
        <dbReference type="Proteomes" id="UP001220225"/>
    </source>
</evidence>
<dbReference type="RefSeq" id="WP_273575778.1">
    <property type="nucleotide sequence ID" value="NZ_JAQRFN010000010.1"/>
</dbReference>
<feature type="region of interest" description="Disordered" evidence="1">
    <location>
        <begin position="81"/>
        <end position="115"/>
    </location>
</feature>
<sequence>MNKSKSTSFVAETVSDCENKQIGTTGGVMDMVKEIDFGEDFQEPRVVSTIAAFEENKAQSRSRKLTKNMTRNAPRAQLVKGHKTMLFSGGSKHTGTKSKKCKRKQGKKNKKKGNR</sequence>
<evidence type="ECO:0000256" key="1">
    <source>
        <dbReference type="SAM" id="MobiDB-lite"/>
    </source>
</evidence>
<comment type="caution">
    <text evidence="2">The sequence shown here is derived from an EMBL/GenBank/DDBJ whole genome shotgun (WGS) entry which is preliminary data.</text>
</comment>
<proteinExistence type="predicted"/>
<feature type="compositionally biased region" description="Basic residues" evidence="1">
    <location>
        <begin position="94"/>
        <end position="115"/>
    </location>
</feature>
<dbReference type="Proteomes" id="UP001220225">
    <property type="component" value="Unassembled WGS sequence"/>
</dbReference>
<dbReference type="EMBL" id="JAQRFN010000010">
    <property type="protein sequence ID" value="MDC9597204.1"/>
    <property type="molecule type" value="Genomic_DNA"/>
</dbReference>
<protein>
    <submittedName>
        <fullName evidence="2">Uncharacterized protein</fullName>
    </submittedName>
</protein>
<organism evidence="2 3">
    <name type="scientific">Xenorhabdus anantnagensis</name>
    <dbReference type="NCBI Taxonomy" id="3025875"/>
    <lineage>
        <taxon>Bacteria</taxon>
        <taxon>Pseudomonadati</taxon>
        <taxon>Pseudomonadota</taxon>
        <taxon>Gammaproteobacteria</taxon>
        <taxon>Enterobacterales</taxon>
        <taxon>Morganellaceae</taxon>
        <taxon>Xenorhabdus</taxon>
    </lineage>
</organism>
<evidence type="ECO:0000313" key="2">
    <source>
        <dbReference type="EMBL" id="MDC9597204.1"/>
    </source>
</evidence>
<gene>
    <name evidence="2" type="ORF">PSI14_10115</name>
</gene>
<reference evidence="2 3" key="1">
    <citation type="submission" date="2023-02" db="EMBL/GenBank/DDBJ databases">
        <title>Entomopathogenic bacteria.</title>
        <authorList>
            <person name="Machado R.A."/>
        </authorList>
    </citation>
    <scope>NUCLEOTIDE SEQUENCE [LARGE SCALE GENOMIC DNA]</scope>
    <source>
        <strain evidence="2 3">XENO-2</strain>
    </source>
</reference>
<name>A0ABT5LRZ5_9GAMM</name>